<organism evidence="2 3">
    <name type="scientific">Stichopus japonicus</name>
    <name type="common">Sea cucumber</name>
    <dbReference type="NCBI Taxonomy" id="307972"/>
    <lineage>
        <taxon>Eukaryota</taxon>
        <taxon>Metazoa</taxon>
        <taxon>Echinodermata</taxon>
        <taxon>Eleutherozoa</taxon>
        <taxon>Echinozoa</taxon>
        <taxon>Holothuroidea</taxon>
        <taxon>Aspidochirotacea</taxon>
        <taxon>Aspidochirotida</taxon>
        <taxon>Stichopodidae</taxon>
        <taxon>Apostichopus</taxon>
    </lineage>
</organism>
<name>A0A2G8KFN0_STIJA</name>
<keyword evidence="3" id="KW-1185">Reference proteome</keyword>
<sequence>MSSVHQTVILCSYSQHGSFYCYFFFPAKSSTTDSDVPEKKPRAKKVTKKPAKPKKKIAFSDSEEESFQIEEDLRVAPRAERGRRARAPVKYNFGDSGAESQSD</sequence>
<feature type="compositionally biased region" description="Basic residues" evidence="1">
    <location>
        <begin position="41"/>
        <end position="57"/>
    </location>
</feature>
<dbReference type="Proteomes" id="UP000230750">
    <property type="component" value="Unassembled WGS sequence"/>
</dbReference>
<feature type="region of interest" description="Disordered" evidence="1">
    <location>
        <begin position="77"/>
        <end position="103"/>
    </location>
</feature>
<accession>A0A2G8KFN0</accession>
<reference evidence="2 3" key="1">
    <citation type="journal article" date="2017" name="PLoS Biol.">
        <title>The sea cucumber genome provides insights into morphological evolution and visceral regeneration.</title>
        <authorList>
            <person name="Zhang X."/>
            <person name="Sun L."/>
            <person name="Yuan J."/>
            <person name="Sun Y."/>
            <person name="Gao Y."/>
            <person name="Zhang L."/>
            <person name="Li S."/>
            <person name="Dai H."/>
            <person name="Hamel J.F."/>
            <person name="Liu C."/>
            <person name="Yu Y."/>
            <person name="Liu S."/>
            <person name="Lin W."/>
            <person name="Guo K."/>
            <person name="Jin S."/>
            <person name="Xu P."/>
            <person name="Storey K.B."/>
            <person name="Huan P."/>
            <person name="Zhang T."/>
            <person name="Zhou Y."/>
            <person name="Zhang J."/>
            <person name="Lin C."/>
            <person name="Li X."/>
            <person name="Xing L."/>
            <person name="Huo D."/>
            <person name="Sun M."/>
            <person name="Wang L."/>
            <person name="Mercier A."/>
            <person name="Li F."/>
            <person name="Yang H."/>
            <person name="Xiang J."/>
        </authorList>
    </citation>
    <scope>NUCLEOTIDE SEQUENCE [LARGE SCALE GENOMIC DNA]</scope>
    <source>
        <strain evidence="2">Shaxun</strain>
        <tissue evidence="2">Muscle</tissue>
    </source>
</reference>
<evidence type="ECO:0000256" key="1">
    <source>
        <dbReference type="SAM" id="MobiDB-lite"/>
    </source>
</evidence>
<protein>
    <submittedName>
        <fullName evidence="2">Uncharacterized protein</fullName>
    </submittedName>
</protein>
<dbReference type="EMBL" id="MRZV01000620">
    <property type="protein sequence ID" value="PIK46780.1"/>
    <property type="molecule type" value="Genomic_DNA"/>
</dbReference>
<gene>
    <name evidence="2" type="ORF">BSL78_16331</name>
</gene>
<proteinExistence type="predicted"/>
<feature type="region of interest" description="Disordered" evidence="1">
    <location>
        <begin position="29"/>
        <end position="65"/>
    </location>
</feature>
<evidence type="ECO:0000313" key="3">
    <source>
        <dbReference type="Proteomes" id="UP000230750"/>
    </source>
</evidence>
<comment type="caution">
    <text evidence="2">The sequence shown here is derived from an EMBL/GenBank/DDBJ whole genome shotgun (WGS) entry which is preliminary data.</text>
</comment>
<dbReference type="AlphaFoldDB" id="A0A2G8KFN0"/>
<evidence type="ECO:0000313" key="2">
    <source>
        <dbReference type="EMBL" id="PIK46780.1"/>
    </source>
</evidence>